<evidence type="ECO:0000313" key="3">
    <source>
        <dbReference type="Proteomes" id="UP000184310"/>
    </source>
</evidence>
<evidence type="ECO:0000256" key="1">
    <source>
        <dbReference type="SAM" id="Phobius"/>
    </source>
</evidence>
<feature type="transmembrane region" description="Helical" evidence="1">
    <location>
        <begin position="203"/>
        <end position="225"/>
    </location>
</feature>
<gene>
    <name evidence="2" type="ORF">SAMN02745163_02563</name>
</gene>
<name>A0A1M6M1M2_9CLOT</name>
<dbReference type="STRING" id="1121302.SAMN02745163_02563"/>
<dbReference type="OrthoDB" id="1912744at2"/>
<keyword evidence="1" id="KW-0812">Transmembrane</keyword>
<feature type="transmembrane region" description="Helical" evidence="1">
    <location>
        <begin position="231"/>
        <end position="251"/>
    </location>
</feature>
<dbReference type="AlphaFoldDB" id="A0A1M6M1M2"/>
<feature type="transmembrane region" description="Helical" evidence="1">
    <location>
        <begin position="77"/>
        <end position="94"/>
    </location>
</feature>
<keyword evidence="1" id="KW-1133">Transmembrane helix</keyword>
<protein>
    <recommendedName>
        <fullName evidence="4">ABC-2 family transporter protein</fullName>
    </recommendedName>
</protein>
<evidence type="ECO:0008006" key="4">
    <source>
        <dbReference type="Google" id="ProtNLM"/>
    </source>
</evidence>
<feature type="transmembrane region" description="Helical" evidence="1">
    <location>
        <begin position="141"/>
        <end position="166"/>
    </location>
</feature>
<dbReference type="Proteomes" id="UP000184310">
    <property type="component" value="Unassembled WGS sequence"/>
</dbReference>
<proteinExistence type="predicted"/>
<feature type="transmembrane region" description="Helical" evidence="1">
    <location>
        <begin position="178"/>
        <end position="196"/>
    </location>
</feature>
<accession>A0A1M6M1M2</accession>
<reference evidence="2 3" key="1">
    <citation type="submission" date="2016-11" db="EMBL/GenBank/DDBJ databases">
        <authorList>
            <person name="Jaros S."/>
            <person name="Januszkiewicz K."/>
            <person name="Wedrychowicz H."/>
        </authorList>
    </citation>
    <scope>NUCLEOTIDE SEQUENCE [LARGE SCALE GENOMIC DNA]</scope>
    <source>
        <strain evidence="2 3">DSM 21758</strain>
    </source>
</reference>
<sequence>MKELQNKFDFIEISAEEIDELCTQLDKYTIDKMPSDEEINNCIESLYTYVPEKKSFKNTIIRLVDIANLNISYINKCYLTISFMIFLFNYILAIKFDVNPYMAIMSCTPIPFLLGLIEIFKGIENNMSELEASFKISFKEIVISKILIIAIFNIILNIIMSVMLYTNIRGIEFAKINVLWLITFCWINLISIIIAQKVRSNKVAILLIAIWTIIVSVIFSNSIAVDMLIKLNTWIYVLFICIAIGVATLLLKNFIKSNNYFYKESNDWDMI</sequence>
<dbReference type="RefSeq" id="WP_072988130.1">
    <property type="nucleotide sequence ID" value="NZ_FQZB01000010.1"/>
</dbReference>
<organism evidence="2 3">
    <name type="scientific">Clostridium cavendishii DSM 21758</name>
    <dbReference type="NCBI Taxonomy" id="1121302"/>
    <lineage>
        <taxon>Bacteria</taxon>
        <taxon>Bacillati</taxon>
        <taxon>Bacillota</taxon>
        <taxon>Clostridia</taxon>
        <taxon>Eubacteriales</taxon>
        <taxon>Clostridiaceae</taxon>
        <taxon>Clostridium</taxon>
    </lineage>
</organism>
<keyword evidence="1" id="KW-0472">Membrane</keyword>
<dbReference type="EMBL" id="FQZB01000010">
    <property type="protein sequence ID" value="SHJ77316.1"/>
    <property type="molecule type" value="Genomic_DNA"/>
</dbReference>
<feature type="transmembrane region" description="Helical" evidence="1">
    <location>
        <begin position="100"/>
        <end position="120"/>
    </location>
</feature>
<keyword evidence="3" id="KW-1185">Reference proteome</keyword>
<evidence type="ECO:0000313" key="2">
    <source>
        <dbReference type="EMBL" id="SHJ77316.1"/>
    </source>
</evidence>